<evidence type="ECO:0000313" key="2">
    <source>
        <dbReference type="Proteomes" id="UP000248840"/>
    </source>
</evidence>
<comment type="caution">
    <text evidence="1">The sequence shown here is derived from an EMBL/GenBank/DDBJ whole genome shotgun (WGS) entry which is preliminary data.</text>
</comment>
<evidence type="ECO:0008006" key="3">
    <source>
        <dbReference type="Google" id="ProtNLM"/>
    </source>
</evidence>
<proteinExistence type="predicted"/>
<dbReference type="RefSeq" id="WP_112113385.1">
    <property type="nucleotide sequence ID" value="NZ_QLSZ01000007.1"/>
</dbReference>
<keyword evidence="2" id="KW-1185">Reference proteome</keyword>
<dbReference type="Proteomes" id="UP000248840">
    <property type="component" value="Unassembled WGS sequence"/>
</dbReference>
<sequence>MKLIATFLLSITLLVCQEIPNARQHYIDASKSQKNTDEFYSLMENYNKDNKVLLAYKGASIALKARYTKQIKQKKSFFIEGVKLLEDALKNDPNNLEIRLIRLSIQENTPKILNYKNNIDEDKRLLLSSFYKQNQSLKEYIKNYILQSTGFTDKEKKSILN</sequence>
<evidence type="ECO:0000313" key="1">
    <source>
        <dbReference type="EMBL" id="RAR71539.1"/>
    </source>
</evidence>
<dbReference type="EMBL" id="QLSZ01000007">
    <property type="protein sequence ID" value="RAR71539.1"/>
    <property type="molecule type" value="Genomic_DNA"/>
</dbReference>
<protein>
    <recommendedName>
        <fullName evidence="3">Tetratricopeptide repeat protein</fullName>
    </recommendedName>
</protein>
<organism evidence="1 2">
    <name type="scientific">Flavobacterium aciduliphilum</name>
    <dbReference type="NCBI Taxonomy" id="1101402"/>
    <lineage>
        <taxon>Bacteria</taxon>
        <taxon>Pseudomonadati</taxon>
        <taxon>Bacteroidota</taxon>
        <taxon>Flavobacteriia</taxon>
        <taxon>Flavobacteriales</taxon>
        <taxon>Flavobacteriaceae</taxon>
        <taxon>Flavobacterium</taxon>
    </lineage>
</organism>
<accession>A0A328YC87</accession>
<name>A0A328YC87_9FLAO</name>
<dbReference type="OrthoDB" id="663842at2"/>
<dbReference type="AlphaFoldDB" id="A0A328YC87"/>
<reference evidence="1 2" key="1">
    <citation type="submission" date="2018-06" db="EMBL/GenBank/DDBJ databases">
        <title>Genomic Encyclopedia of Archaeal and Bacterial Type Strains, Phase II (KMG-II): from individual species to whole genera.</title>
        <authorList>
            <person name="Goeker M."/>
        </authorList>
    </citation>
    <scope>NUCLEOTIDE SEQUENCE [LARGE SCALE GENOMIC DNA]</scope>
    <source>
        <strain evidence="1 2">DSM 25663</strain>
    </source>
</reference>
<gene>
    <name evidence="1" type="ORF">CLV55_10795</name>
</gene>